<dbReference type="Gene3D" id="3.10.100.10">
    <property type="entry name" value="Mannose-Binding Protein A, subunit A"/>
    <property type="match status" value="1"/>
</dbReference>
<reference evidence="3 4" key="1">
    <citation type="submission" date="2023-11" db="EMBL/GenBank/DDBJ databases">
        <authorList>
            <person name="Okamura Y."/>
        </authorList>
    </citation>
    <scope>NUCLEOTIDE SEQUENCE [LARGE SCALE GENOMIC DNA]</scope>
</reference>
<feature type="domain" description="Collagen type XV/XVIII trimerization" evidence="2">
    <location>
        <begin position="1"/>
        <end position="38"/>
    </location>
</feature>
<evidence type="ECO:0000259" key="1">
    <source>
        <dbReference type="Pfam" id="PF06482"/>
    </source>
</evidence>
<gene>
    <name evidence="3" type="ORF">LNINA_LOCUS9811</name>
</gene>
<dbReference type="EMBL" id="CAVLEF010000083">
    <property type="protein sequence ID" value="CAK1550595.1"/>
    <property type="molecule type" value="Genomic_DNA"/>
</dbReference>
<dbReference type="Gene3D" id="3.40.1620.70">
    <property type="match status" value="1"/>
</dbReference>
<accession>A0AAV1JMP5</accession>
<dbReference type="InterPro" id="IPR010515">
    <property type="entry name" value="Collagenase_NC10/endostatin"/>
</dbReference>
<evidence type="ECO:0000313" key="3">
    <source>
        <dbReference type="EMBL" id="CAK1550595.1"/>
    </source>
</evidence>
<evidence type="ECO:0000313" key="4">
    <source>
        <dbReference type="Proteomes" id="UP001497472"/>
    </source>
</evidence>
<dbReference type="AlphaFoldDB" id="A0AAV1JMP5"/>
<organism evidence="3 4">
    <name type="scientific">Leptosia nina</name>
    <dbReference type="NCBI Taxonomy" id="320188"/>
    <lineage>
        <taxon>Eukaryota</taxon>
        <taxon>Metazoa</taxon>
        <taxon>Ecdysozoa</taxon>
        <taxon>Arthropoda</taxon>
        <taxon>Hexapoda</taxon>
        <taxon>Insecta</taxon>
        <taxon>Pterygota</taxon>
        <taxon>Neoptera</taxon>
        <taxon>Endopterygota</taxon>
        <taxon>Lepidoptera</taxon>
        <taxon>Glossata</taxon>
        <taxon>Ditrysia</taxon>
        <taxon>Papilionoidea</taxon>
        <taxon>Pieridae</taxon>
        <taxon>Pierinae</taxon>
        <taxon>Leptosia</taxon>
    </lineage>
</organism>
<dbReference type="InterPro" id="IPR045463">
    <property type="entry name" value="XV/XVIII_trimerization_dom"/>
</dbReference>
<evidence type="ECO:0000259" key="2">
    <source>
        <dbReference type="Pfam" id="PF20010"/>
    </source>
</evidence>
<dbReference type="Proteomes" id="UP001497472">
    <property type="component" value="Unassembled WGS sequence"/>
</dbReference>
<sequence>MLKRTTTTPLGTIAYVLQERILLVRVENGWQNIEMGSLFSARSSSYSHTEYPIETYRTSRRITNDKASYMRLIALNEPYPGNMLTSANRTGRNAVNQECFKQAKKRFQGANNFVAFLTNKLEDLRSLVKTEADRQVPIVNLRGEVLFDSWLDLFNGSGAPVAMKKIYSFNGQRVSINKNWPDKAIWHGSDSFGIRVPRAFCEEWQNNRPLDFGMASPLEGNKLLEQRMYPCDSRLIVLCVEASSRIERLRRSPSRRRLRHLRRDDYLL</sequence>
<comment type="caution">
    <text evidence="3">The sequence shown here is derived from an EMBL/GenBank/DDBJ whole genome shotgun (WGS) entry which is preliminary data.</text>
</comment>
<dbReference type="Pfam" id="PF20010">
    <property type="entry name" value="Collagen_trimer"/>
    <property type="match status" value="1"/>
</dbReference>
<dbReference type="SUPFAM" id="SSF56436">
    <property type="entry name" value="C-type lectin-like"/>
    <property type="match status" value="1"/>
</dbReference>
<proteinExistence type="predicted"/>
<dbReference type="Pfam" id="PF06482">
    <property type="entry name" value="Endostatin"/>
    <property type="match status" value="1"/>
</dbReference>
<dbReference type="InterPro" id="IPR016187">
    <property type="entry name" value="CTDL_fold"/>
</dbReference>
<feature type="domain" description="Collagenase NC10/endostatin" evidence="1">
    <location>
        <begin position="70"/>
        <end position="243"/>
    </location>
</feature>
<protein>
    <submittedName>
        <fullName evidence="3">Uncharacterized protein</fullName>
    </submittedName>
</protein>
<name>A0AAV1JMP5_9NEOP</name>
<dbReference type="InterPro" id="IPR016186">
    <property type="entry name" value="C-type_lectin-like/link_sf"/>
</dbReference>
<keyword evidence="4" id="KW-1185">Reference proteome</keyword>